<organism evidence="3 4">
    <name type="scientific">Pseudoalteromonas arctica</name>
    <dbReference type="NCBI Taxonomy" id="394751"/>
    <lineage>
        <taxon>Bacteria</taxon>
        <taxon>Pseudomonadati</taxon>
        <taxon>Pseudomonadota</taxon>
        <taxon>Gammaproteobacteria</taxon>
        <taxon>Alteromonadales</taxon>
        <taxon>Pseudoalteromonadaceae</taxon>
        <taxon>Pseudoalteromonas</taxon>
    </lineage>
</organism>
<name>A0AAP6Y6V7_9GAMM</name>
<evidence type="ECO:0000313" key="4">
    <source>
        <dbReference type="Proteomes" id="UP000549590"/>
    </source>
</evidence>
<reference evidence="3 4" key="1">
    <citation type="submission" date="2020-04" db="EMBL/GenBank/DDBJ databases">
        <title>Genome sequencing and assembly of Pseudoalteromonas arctica.</title>
        <authorList>
            <person name="Cook G.M."/>
        </authorList>
    </citation>
    <scope>NUCLEOTIDE SEQUENCE [LARGE SCALE GENOMIC DNA]</scope>
    <source>
        <strain evidence="3 4">NEC-BIFX-2020_001</strain>
    </source>
</reference>
<feature type="coiled-coil region" evidence="1">
    <location>
        <begin position="94"/>
        <end position="121"/>
    </location>
</feature>
<dbReference type="AlphaFoldDB" id="A0AAP6Y6V7"/>
<dbReference type="Pfam" id="PF13250">
    <property type="entry name" value="SNIPE"/>
    <property type="match status" value="1"/>
</dbReference>
<evidence type="ECO:0000259" key="2">
    <source>
        <dbReference type="Pfam" id="PF13250"/>
    </source>
</evidence>
<proteinExistence type="predicted"/>
<sequence>MHFIITLSVLFSLSIYFLFTSRSKLNELKAQDAKIEITYKPVSLEEKKLAKSSTNYQNLKSAYRDKLTTLRTCEKRLSQYYLGVGTTDSVSYNNLAEENDIDDIEARIKDIKASLKRLVSEKKACVCSMGDDVVVNGKKSEAKKLFNREIKLRLRCLDNEFKAAIALVDWNNINRLISRAQDTFTEINASGTVVQTYLKDHYLKLKIEEFRLTYELNQAKQDIKEVEREEVNLIKEAEREEKRIKAAAEKAEKERKLMEKLVAEEFYRLESSSPPVSG</sequence>
<protein>
    <submittedName>
        <fullName evidence="3">DUF4041 domain-containing protein</fullName>
    </submittedName>
</protein>
<evidence type="ECO:0000256" key="1">
    <source>
        <dbReference type="SAM" id="Coils"/>
    </source>
</evidence>
<dbReference type="RefSeq" id="WP_169045182.1">
    <property type="nucleotide sequence ID" value="NZ_JABBYB010000013.1"/>
</dbReference>
<feature type="domain" description="SNIPE associated" evidence="2">
    <location>
        <begin position="102"/>
        <end position="221"/>
    </location>
</feature>
<comment type="caution">
    <text evidence="3">The sequence shown here is derived from an EMBL/GenBank/DDBJ whole genome shotgun (WGS) entry which is preliminary data.</text>
</comment>
<dbReference type="InterPro" id="IPR025280">
    <property type="entry name" value="SNIPE"/>
</dbReference>
<feature type="coiled-coil region" evidence="1">
    <location>
        <begin position="209"/>
        <end position="264"/>
    </location>
</feature>
<gene>
    <name evidence="3" type="ORF">HHE94_18315</name>
</gene>
<keyword evidence="1" id="KW-0175">Coiled coil</keyword>
<accession>A0AAP6Y6V7</accession>
<dbReference type="Proteomes" id="UP000549590">
    <property type="component" value="Unassembled WGS sequence"/>
</dbReference>
<dbReference type="EMBL" id="JABBYB010000013">
    <property type="protein sequence ID" value="NMP04659.1"/>
    <property type="molecule type" value="Genomic_DNA"/>
</dbReference>
<evidence type="ECO:0000313" key="3">
    <source>
        <dbReference type="EMBL" id="NMP04659.1"/>
    </source>
</evidence>